<keyword evidence="1" id="KW-0812">Transmembrane</keyword>
<dbReference type="OrthoDB" id="9451547at2759"/>
<dbReference type="AlphaFoldDB" id="A0A6A5YVB7"/>
<dbReference type="Proteomes" id="UP000799770">
    <property type="component" value="Unassembled WGS sequence"/>
</dbReference>
<keyword evidence="1" id="KW-0472">Membrane</keyword>
<organism evidence="2 3">
    <name type="scientific">Lophiotrema nucula</name>
    <dbReference type="NCBI Taxonomy" id="690887"/>
    <lineage>
        <taxon>Eukaryota</taxon>
        <taxon>Fungi</taxon>
        <taxon>Dikarya</taxon>
        <taxon>Ascomycota</taxon>
        <taxon>Pezizomycotina</taxon>
        <taxon>Dothideomycetes</taxon>
        <taxon>Pleosporomycetidae</taxon>
        <taxon>Pleosporales</taxon>
        <taxon>Lophiotremataceae</taxon>
        <taxon>Lophiotrema</taxon>
    </lineage>
</organism>
<feature type="transmembrane region" description="Helical" evidence="1">
    <location>
        <begin position="54"/>
        <end position="74"/>
    </location>
</feature>
<gene>
    <name evidence="2" type="ORF">BDV96DRAFT_650541</name>
</gene>
<evidence type="ECO:0000313" key="3">
    <source>
        <dbReference type="Proteomes" id="UP000799770"/>
    </source>
</evidence>
<evidence type="ECO:0000313" key="2">
    <source>
        <dbReference type="EMBL" id="KAF2110936.1"/>
    </source>
</evidence>
<keyword evidence="3" id="KW-1185">Reference proteome</keyword>
<dbReference type="EMBL" id="ML977336">
    <property type="protein sequence ID" value="KAF2110936.1"/>
    <property type="molecule type" value="Genomic_DNA"/>
</dbReference>
<dbReference type="PANTHER" id="PTHR35043">
    <property type="entry name" value="TRANSCRIPTION FACTOR DOMAIN-CONTAINING PROTEIN"/>
    <property type="match status" value="1"/>
</dbReference>
<protein>
    <submittedName>
        <fullName evidence="2">Uncharacterized protein</fullName>
    </submittedName>
</protein>
<accession>A0A6A5YVB7</accession>
<feature type="transmembrane region" description="Helical" evidence="1">
    <location>
        <begin position="7"/>
        <end position="26"/>
    </location>
</feature>
<reference evidence="2" key="1">
    <citation type="journal article" date="2020" name="Stud. Mycol.">
        <title>101 Dothideomycetes genomes: a test case for predicting lifestyles and emergence of pathogens.</title>
        <authorList>
            <person name="Haridas S."/>
            <person name="Albert R."/>
            <person name="Binder M."/>
            <person name="Bloem J."/>
            <person name="Labutti K."/>
            <person name="Salamov A."/>
            <person name="Andreopoulos B."/>
            <person name="Baker S."/>
            <person name="Barry K."/>
            <person name="Bills G."/>
            <person name="Bluhm B."/>
            <person name="Cannon C."/>
            <person name="Castanera R."/>
            <person name="Culley D."/>
            <person name="Daum C."/>
            <person name="Ezra D."/>
            <person name="Gonzalez J."/>
            <person name="Henrissat B."/>
            <person name="Kuo A."/>
            <person name="Liang C."/>
            <person name="Lipzen A."/>
            <person name="Lutzoni F."/>
            <person name="Magnuson J."/>
            <person name="Mondo S."/>
            <person name="Nolan M."/>
            <person name="Ohm R."/>
            <person name="Pangilinan J."/>
            <person name="Park H.-J."/>
            <person name="Ramirez L."/>
            <person name="Alfaro M."/>
            <person name="Sun H."/>
            <person name="Tritt A."/>
            <person name="Yoshinaga Y."/>
            <person name="Zwiers L.-H."/>
            <person name="Turgeon B."/>
            <person name="Goodwin S."/>
            <person name="Spatafora J."/>
            <person name="Crous P."/>
            <person name="Grigoriev I."/>
        </authorList>
    </citation>
    <scope>NUCLEOTIDE SEQUENCE</scope>
    <source>
        <strain evidence="2">CBS 627.86</strain>
    </source>
</reference>
<keyword evidence="1" id="KW-1133">Transmembrane helix</keyword>
<evidence type="ECO:0000256" key="1">
    <source>
        <dbReference type="SAM" id="Phobius"/>
    </source>
</evidence>
<sequence length="199" mass="22089">MIINSYLIYISILSGFILSFITPVSGQFNNSSGSASNEKQGWYSAPNYRGTSDILWSCLITVFLCCWTAIHPTIPAPNTTWTERCLDRILILFWGVVAPETLIVLAGNEWTVASEIVKSSSGRINGERWSLGQAFYAIMGGYATRVASNDDSEKVVPLDYKAFQTLLNDGRIDPSNLNSRTEIRDKGKADGLELYNIFL</sequence>
<dbReference type="PANTHER" id="PTHR35043:SF7">
    <property type="entry name" value="TRANSCRIPTION FACTOR DOMAIN-CONTAINING PROTEIN"/>
    <property type="match status" value="1"/>
</dbReference>
<name>A0A6A5YVB7_9PLEO</name>
<proteinExistence type="predicted"/>